<reference evidence="4 5" key="1">
    <citation type="submission" date="2015-07" db="EMBL/GenBank/DDBJ databases">
        <title>High-quality genome of monoxenous trypanosomatid Leptomonas pyrrhocoris.</title>
        <authorList>
            <person name="Flegontov P."/>
            <person name="Butenko A."/>
            <person name="Firsov S."/>
            <person name="Vlcek C."/>
            <person name="Logacheva M.D."/>
            <person name="Field M."/>
            <person name="Filatov D."/>
            <person name="Flegontova O."/>
            <person name="Gerasimov E."/>
            <person name="Jackson A.P."/>
            <person name="Kelly S."/>
            <person name="Opperdoes F."/>
            <person name="O'Reilly A."/>
            <person name="Votypka J."/>
            <person name="Yurchenko V."/>
            <person name="Lukes J."/>
        </authorList>
    </citation>
    <scope>NUCLEOTIDE SEQUENCE [LARGE SCALE GENOMIC DNA]</scope>
    <source>
        <strain evidence="4">H10</strain>
    </source>
</reference>
<keyword evidence="3" id="KW-0732">Signal</keyword>
<evidence type="ECO:0000256" key="3">
    <source>
        <dbReference type="SAM" id="SignalP"/>
    </source>
</evidence>
<evidence type="ECO:0008006" key="6">
    <source>
        <dbReference type="Google" id="ProtNLM"/>
    </source>
</evidence>
<dbReference type="OrthoDB" id="10593718at2759"/>
<organism evidence="4 5">
    <name type="scientific">Leptomonas pyrrhocoris</name>
    <name type="common">Firebug parasite</name>
    <dbReference type="NCBI Taxonomy" id="157538"/>
    <lineage>
        <taxon>Eukaryota</taxon>
        <taxon>Discoba</taxon>
        <taxon>Euglenozoa</taxon>
        <taxon>Kinetoplastea</taxon>
        <taxon>Metakinetoplastina</taxon>
        <taxon>Trypanosomatida</taxon>
        <taxon>Trypanosomatidae</taxon>
        <taxon>Leishmaniinae</taxon>
        <taxon>Leptomonas</taxon>
    </lineage>
</organism>
<evidence type="ECO:0000256" key="2">
    <source>
        <dbReference type="SAM" id="Phobius"/>
    </source>
</evidence>
<dbReference type="RefSeq" id="XP_015651901.1">
    <property type="nucleotide sequence ID" value="XM_015809419.1"/>
</dbReference>
<feature type="compositionally biased region" description="Acidic residues" evidence="1">
    <location>
        <begin position="233"/>
        <end position="245"/>
    </location>
</feature>
<accession>A0A0N0DQP0</accession>
<name>A0A0N0DQP0_LEPPY</name>
<feature type="transmembrane region" description="Helical" evidence="2">
    <location>
        <begin position="136"/>
        <end position="159"/>
    </location>
</feature>
<dbReference type="EMBL" id="LGTL01000035">
    <property type="protein sequence ID" value="KPA73461.1"/>
    <property type="molecule type" value="Genomic_DNA"/>
</dbReference>
<sequence length="328" mass="34488">MLPISRGRALYKALFCILVTVHLCGAAASSAGGPAAHDRPPATTDIRSSEADAVVNSLLWMLDQQERQKHESVLRPGGLTPLADVDNAEPPVRGAAEVTGSESVTKSSGAVPMTITTTTTTSSRFPSPASTPAPKVAQWVGISVAIVALAGLIAGLVLCKLKTKEKCWFAPKPREMVVISPGGSTGFGSKSPSEDSFGLHEGERAFHEAALDENAPRRSLVDINAANGSRNGDEDDSSDDDDEVYVENGERNGHLGGDAALRTVPPKGATGQNPAMTFSPTVPPALPPIGHFHPRQSQSKQQPSTPQRRLSGMSKQRLPRSSSVSFSN</sequence>
<feature type="compositionally biased region" description="Polar residues" evidence="1">
    <location>
        <begin position="319"/>
        <end position="328"/>
    </location>
</feature>
<feature type="compositionally biased region" description="Low complexity" evidence="1">
    <location>
        <begin position="295"/>
        <end position="309"/>
    </location>
</feature>
<dbReference type="GeneID" id="26910072"/>
<dbReference type="RefSeq" id="XP_015651900.1">
    <property type="nucleotide sequence ID" value="XM_015809418.1"/>
</dbReference>
<keyword evidence="5" id="KW-1185">Reference proteome</keyword>
<dbReference type="EMBL" id="LGTL01000035">
    <property type="protein sequence ID" value="KPA73462.1"/>
    <property type="molecule type" value="Genomic_DNA"/>
</dbReference>
<evidence type="ECO:0000256" key="1">
    <source>
        <dbReference type="SAM" id="MobiDB-lite"/>
    </source>
</evidence>
<feature type="chain" id="PRO_5007418620" description="Transmembrane protein" evidence="3">
    <location>
        <begin position="27"/>
        <end position="328"/>
    </location>
</feature>
<dbReference type="VEuPathDB" id="TriTrypDB:LpyrH10_35_0040"/>
<feature type="region of interest" description="Disordered" evidence="1">
    <location>
        <begin position="209"/>
        <end position="328"/>
    </location>
</feature>
<comment type="caution">
    <text evidence="4">The sequence shown here is derived from an EMBL/GenBank/DDBJ whole genome shotgun (WGS) entry which is preliminary data.</text>
</comment>
<gene>
    <name evidence="4" type="ORF">ABB37_09789</name>
</gene>
<keyword evidence="2" id="KW-0812">Transmembrane</keyword>
<keyword evidence="2" id="KW-1133">Transmembrane helix</keyword>
<dbReference type="Proteomes" id="UP000037923">
    <property type="component" value="Unassembled WGS sequence"/>
</dbReference>
<keyword evidence="2" id="KW-0472">Membrane</keyword>
<dbReference type="AlphaFoldDB" id="A0A0N0DQP0"/>
<proteinExistence type="predicted"/>
<evidence type="ECO:0000313" key="4">
    <source>
        <dbReference type="EMBL" id="KPA73462.1"/>
    </source>
</evidence>
<dbReference type="OMA" id="CCCIASA"/>
<feature type="compositionally biased region" description="Basic and acidic residues" evidence="1">
    <location>
        <begin position="209"/>
        <end position="220"/>
    </location>
</feature>
<protein>
    <recommendedName>
        <fullName evidence="6">Transmembrane protein</fullName>
    </recommendedName>
</protein>
<feature type="signal peptide" evidence="3">
    <location>
        <begin position="1"/>
        <end position="26"/>
    </location>
</feature>
<feature type="compositionally biased region" description="Polar residues" evidence="1">
    <location>
        <begin position="270"/>
        <end position="280"/>
    </location>
</feature>
<evidence type="ECO:0000313" key="5">
    <source>
        <dbReference type="Proteomes" id="UP000037923"/>
    </source>
</evidence>